<dbReference type="PROSITE" id="PS00379">
    <property type="entry name" value="CDP_ALCOHOL_P_TRANSF"/>
    <property type="match status" value="1"/>
</dbReference>
<accession>A0A136J080</accession>
<evidence type="ECO:0000256" key="16">
    <source>
        <dbReference type="ARBA" id="ARBA00032361"/>
    </source>
</evidence>
<keyword evidence="23" id="KW-1185">Reference proteome</keyword>
<comment type="similarity">
    <text evidence="4 18 19">Belongs to the CDP-alcohol phosphatidyltransferase class-I family.</text>
</comment>
<dbReference type="PIRSF" id="PIRSF000852">
    <property type="entry name" value="Phosphatidylserine_synth_fun"/>
    <property type="match status" value="1"/>
</dbReference>
<dbReference type="STRING" id="196109.A0A136J080"/>
<evidence type="ECO:0000256" key="2">
    <source>
        <dbReference type="ARBA" id="ARBA00004477"/>
    </source>
</evidence>
<evidence type="ECO:0000256" key="13">
    <source>
        <dbReference type="ARBA" id="ARBA00023136"/>
    </source>
</evidence>
<dbReference type="InterPro" id="IPR004533">
    <property type="entry name" value="CDP-diaglyc--ser_O-PTrfase"/>
</dbReference>
<evidence type="ECO:0000256" key="9">
    <source>
        <dbReference type="ARBA" id="ARBA00022692"/>
    </source>
</evidence>
<keyword evidence="12 18" id="KW-0443">Lipid metabolism</keyword>
<dbReference type="InterPro" id="IPR043130">
    <property type="entry name" value="CDP-OH_PTrfase_TM_dom"/>
</dbReference>
<evidence type="ECO:0000256" key="3">
    <source>
        <dbReference type="ARBA" id="ARBA00005189"/>
    </source>
</evidence>
<keyword evidence="9 21" id="KW-0812">Transmembrane</keyword>
<dbReference type="GO" id="GO:0005789">
    <property type="term" value="C:endoplasmic reticulum membrane"/>
    <property type="evidence" value="ECO:0007669"/>
    <property type="project" value="UniProtKB-SubCell"/>
</dbReference>
<dbReference type="GO" id="GO:0006659">
    <property type="term" value="P:phosphatidylserine biosynthetic process"/>
    <property type="evidence" value="ECO:0007669"/>
    <property type="project" value="UniProtKB-UniRule"/>
</dbReference>
<protein>
    <recommendedName>
        <fullName evidence="6 18">CDP-diacylglycerol--serine O-phosphatidyltransferase</fullName>
        <ecNumber evidence="5 18">2.7.8.8</ecNumber>
    </recommendedName>
    <alternativeName>
        <fullName evidence="16 18">Phosphatidylserine synthase</fullName>
    </alternativeName>
</protein>
<dbReference type="InterPro" id="IPR016271">
    <property type="entry name" value="CDP-diaglyc--ser_O-PTrfase_fun"/>
</dbReference>
<feature type="transmembrane region" description="Helical" evidence="21">
    <location>
        <begin position="142"/>
        <end position="161"/>
    </location>
</feature>
<evidence type="ECO:0000256" key="8">
    <source>
        <dbReference type="ARBA" id="ARBA00022679"/>
    </source>
</evidence>
<evidence type="ECO:0000256" key="10">
    <source>
        <dbReference type="ARBA" id="ARBA00022824"/>
    </source>
</evidence>
<gene>
    <name evidence="22" type="ORF">Micbo1qcDRAFT_164183</name>
</gene>
<dbReference type="AlphaFoldDB" id="A0A136J080"/>
<keyword evidence="10 18" id="KW-0256">Endoplasmic reticulum</keyword>
<reference evidence="23" key="1">
    <citation type="submission" date="2016-02" db="EMBL/GenBank/DDBJ databases">
        <title>Draft genome sequence of Microdochium bolleyi, a fungal endophyte of beachgrass.</title>
        <authorList>
            <consortium name="DOE Joint Genome Institute"/>
            <person name="David A.S."/>
            <person name="May G."/>
            <person name="Haridas S."/>
            <person name="Lim J."/>
            <person name="Wang M."/>
            <person name="Labutti K."/>
            <person name="Lipzen A."/>
            <person name="Barry K."/>
            <person name="Grigoriev I.V."/>
        </authorList>
    </citation>
    <scope>NUCLEOTIDE SEQUENCE [LARGE SCALE GENOMIC DNA]</scope>
    <source>
        <strain evidence="23">J235TASD1</strain>
    </source>
</reference>
<comment type="pathway">
    <text evidence="17 18">Phospholipid metabolism; phosphatidylethanolamine biosynthesis; phosphatidylethanolamine from CDP-diacylglycerol: step 1/2.</text>
</comment>
<keyword evidence="13 18" id="KW-0472">Membrane</keyword>
<keyword evidence="15 18" id="KW-1208">Phospholipid metabolism</keyword>
<evidence type="ECO:0000256" key="15">
    <source>
        <dbReference type="ARBA" id="ARBA00023264"/>
    </source>
</evidence>
<dbReference type="Proteomes" id="UP000070501">
    <property type="component" value="Unassembled WGS sequence"/>
</dbReference>
<dbReference type="FunCoup" id="A0A136J080">
    <property type="interactions" value="90"/>
</dbReference>
<dbReference type="PANTHER" id="PTHR14269:SF61">
    <property type="entry name" value="CDP-DIACYLGLYCEROL--SERINE O-PHOSPHATIDYLTRANSFERASE"/>
    <property type="match status" value="1"/>
</dbReference>
<organism evidence="22 23">
    <name type="scientific">Microdochium bolleyi</name>
    <dbReference type="NCBI Taxonomy" id="196109"/>
    <lineage>
        <taxon>Eukaryota</taxon>
        <taxon>Fungi</taxon>
        <taxon>Dikarya</taxon>
        <taxon>Ascomycota</taxon>
        <taxon>Pezizomycotina</taxon>
        <taxon>Sordariomycetes</taxon>
        <taxon>Xylariomycetidae</taxon>
        <taxon>Xylariales</taxon>
        <taxon>Microdochiaceae</taxon>
        <taxon>Microdochium</taxon>
    </lineage>
</organism>
<proteinExistence type="inferred from homology"/>
<dbReference type="NCBIfam" id="TIGR00473">
    <property type="entry name" value="pssA"/>
    <property type="match status" value="1"/>
</dbReference>
<evidence type="ECO:0000256" key="5">
    <source>
        <dbReference type="ARBA" id="ARBA00013174"/>
    </source>
</evidence>
<dbReference type="Pfam" id="PF01066">
    <property type="entry name" value="CDP-OH_P_transf"/>
    <property type="match status" value="1"/>
</dbReference>
<dbReference type="Gene3D" id="1.20.120.1760">
    <property type="match status" value="1"/>
</dbReference>
<evidence type="ECO:0000256" key="12">
    <source>
        <dbReference type="ARBA" id="ARBA00023098"/>
    </source>
</evidence>
<comment type="subcellular location">
    <subcellularLocation>
        <location evidence="2">Endoplasmic reticulum membrane</location>
        <topology evidence="2">Multi-pass membrane protein</topology>
    </subcellularLocation>
</comment>
<feature type="transmembrane region" description="Helical" evidence="21">
    <location>
        <begin position="117"/>
        <end position="136"/>
    </location>
</feature>
<evidence type="ECO:0000256" key="4">
    <source>
        <dbReference type="ARBA" id="ARBA00010441"/>
    </source>
</evidence>
<dbReference type="InterPro" id="IPR050324">
    <property type="entry name" value="CDP-alcohol_PTase-I"/>
</dbReference>
<evidence type="ECO:0000256" key="20">
    <source>
        <dbReference type="SAM" id="MobiDB-lite"/>
    </source>
</evidence>
<feature type="region of interest" description="Disordered" evidence="20">
    <location>
        <begin position="1"/>
        <end position="27"/>
    </location>
</feature>
<evidence type="ECO:0000256" key="6">
    <source>
        <dbReference type="ARBA" id="ARBA00017171"/>
    </source>
</evidence>
<dbReference type="InterPro" id="IPR048254">
    <property type="entry name" value="CDP_ALCOHOL_P_TRANSF_CS"/>
</dbReference>
<dbReference type="PANTHER" id="PTHR14269">
    <property type="entry name" value="CDP-DIACYLGLYCEROL--GLYCEROL-3-PHOSPHATE 3-PHOSPHATIDYLTRANSFERASE-RELATED"/>
    <property type="match status" value="1"/>
</dbReference>
<comment type="catalytic activity">
    <reaction evidence="1 18">
        <text>a CDP-1,2-diacyl-sn-glycerol + L-serine = a 1,2-diacyl-sn-glycero-3-phospho-L-serine + CMP + H(+)</text>
        <dbReference type="Rhea" id="RHEA:16913"/>
        <dbReference type="ChEBI" id="CHEBI:15378"/>
        <dbReference type="ChEBI" id="CHEBI:33384"/>
        <dbReference type="ChEBI" id="CHEBI:57262"/>
        <dbReference type="ChEBI" id="CHEBI:58332"/>
        <dbReference type="ChEBI" id="CHEBI:60377"/>
        <dbReference type="EC" id="2.7.8.8"/>
    </reaction>
</comment>
<evidence type="ECO:0000256" key="17">
    <source>
        <dbReference type="ARBA" id="ARBA00060701"/>
    </source>
</evidence>
<dbReference type="EMBL" id="KQ964252">
    <property type="protein sequence ID" value="KXJ90595.1"/>
    <property type="molecule type" value="Genomic_DNA"/>
</dbReference>
<keyword evidence="14 18" id="KW-0594">Phospholipid biosynthesis</keyword>
<evidence type="ECO:0000256" key="18">
    <source>
        <dbReference type="PIRNR" id="PIRNR000852"/>
    </source>
</evidence>
<keyword evidence="7 18" id="KW-0444">Lipid biosynthesis</keyword>
<evidence type="ECO:0000256" key="1">
    <source>
        <dbReference type="ARBA" id="ARBA00000287"/>
    </source>
</evidence>
<evidence type="ECO:0000256" key="14">
    <source>
        <dbReference type="ARBA" id="ARBA00023209"/>
    </source>
</evidence>
<dbReference type="GO" id="GO:0003882">
    <property type="term" value="F:CDP-diacylglycerol-serine O-phosphatidyltransferase activity"/>
    <property type="evidence" value="ECO:0007669"/>
    <property type="project" value="UniProtKB-UniRule"/>
</dbReference>
<dbReference type="EC" id="2.7.8.8" evidence="5 18"/>
<dbReference type="FunFam" id="1.20.120.1760:FF:000022">
    <property type="entry name" value="CDP-diacylglycerol--serine O-phosphatidyltransferase"/>
    <property type="match status" value="1"/>
</dbReference>
<evidence type="ECO:0000256" key="19">
    <source>
        <dbReference type="RuleBase" id="RU003750"/>
    </source>
</evidence>
<keyword evidence="8 18" id="KW-0808">Transferase</keyword>
<evidence type="ECO:0000256" key="21">
    <source>
        <dbReference type="SAM" id="Phobius"/>
    </source>
</evidence>
<dbReference type="UniPathway" id="UPA00558">
    <property type="reaction ID" value="UER00615"/>
</dbReference>
<evidence type="ECO:0000313" key="23">
    <source>
        <dbReference type="Proteomes" id="UP000070501"/>
    </source>
</evidence>
<evidence type="ECO:0000256" key="7">
    <source>
        <dbReference type="ARBA" id="ARBA00022516"/>
    </source>
</evidence>
<dbReference type="GO" id="GO:0006646">
    <property type="term" value="P:phosphatidylethanolamine biosynthetic process"/>
    <property type="evidence" value="ECO:0007669"/>
    <property type="project" value="UniProtKB-UniRule"/>
</dbReference>
<feature type="transmembrane region" description="Helical" evidence="21">
    <location>
        <begin position="79"/>
        <end position="96"/>
    </location>
</feature>
<keyword evidence="11 21" id="KW-1133">Transmembrane helix</keyword>
<comment type="pathway">
    <text evidence="3">Lipid metabolism.</text>
</comment>
<name>A0A136J080_9PEZI</name>
<evidence type="ECO:0000313" key="22">
    <source>
        <dbReference type="EMBL" id="KXJ90595.1"/>
    </source>
</evidence>
<dbReference type="OrthoDB" id="448573at2759"/>
<sequence>MSKRTNAVNGAATAAKDVVPSEPTDNKQKALLASQNTHFSLVRAMHMADYITELNGFCGVSSIFTSLRYCLGDPADKRLLYIALAFLPFGMFFDFMDGRVARWRKKSSMMGQELDSLADLISFGVAPACIAFTIGMRTTVDHFLLTFFVLCGLTRLARFNVTAAELPHDASGKASYFEGTPIPMSLGSDAIMAYWVSQGWTLDQLPLGMWLQGTAFEFHPAALIFVLHGCLMCSKTLHVPKP</sequence>
<evidence type="ECO:0000256" key="11">
    <source>
        <dbReference type="ARBA" id="ARBA00022989"/>
    </source>
</evidence>
<dbReference type="InterPro" id="IPR000462">
    <property type="entry name" value="CDP-OH_P_trans"/>
</dbReference>
<dbReference type="InParanoid" id="A0A136J080"/>